<gene>
    <name evidence="2" type="ORF">H9894_05230</name>
</gene>
<feature type="compositionally biased region" description="Polar residues" evidence="1">
    <location>
        <begin position="115"/>
        <end position="132"/>
    </location>
</feature>
<feature type="region of interest" description="Disordered" evidence="1">
    <location>
        <begin position="514"/>
        <end position="547"/>
    </location>
</feature>
<sequence>MSFVKDLLEEWRSGRRSFGSPGSPGNHRSHGSPDSRTGPGQTARETPGARRNHRRRRAFRNEAAGDEAARNEAGRKSVSRSEAQSDQTQANETGSGGMLASRTKPDGSHQDRARQQSVSPDSITANSITAASVTAAGTDARNETGGPDGADSTRKKNTLKQTSSQKSTQQRSPDMMETDSRDGTGSGPADDRLMYRQQSPGIAPGRMRASDRNGTRTYGSSSGRRASGRSSGTRFGRSTRASQGTFGRDWDPDSRITQPWSAPIVVVSRVAPGLCYAGRMVGWDFHVVFRHLAEAAGAAGTQLYRNLRARLIPGWQIWKENFPDGTGTGRTSLDCLTFAGARAFLERLRDCPPDREHRQLLSRLCAAFAGCMPEGDLYPVPLGYPWNIHSLQAPPIPLRAFLADRVLVPVLLRDGEVWLALGLLCYWYRLDTYSLWDFERTPEARRLGLRNWRVACVAGRAQTYVPWAAAPDCLMALAAYWRGLEYPCWQRLVCLATMLATSQQAERLAQPCPGWPGSRSGLVREERSASETGQDAVQSGADRSDWI</sequence>
<organism evidence="2 3">
    <name type="scientific">Candidatus Desulfovibrio intestinipullorum</name>
    <dbReference type="NCBI Taxonomy" id="2838536"/>
    <lineage>
        <taxon>Bacteria</taxon>
        <taxon>Pseudomonadati</taxon>
        <taxon>Thermodesulfobacteriota</taxon>
        <taxon>Desulfovibrionia</taxon>
        <taxon>Desulfovibrionales</taxon>
        <taxon>Desulfovibrionaceae</taxon>
        <taxon>Desulfovibrio</taxon>
    </lineage>
</organism>
<dbReference type="Proteomes" id="UP000886752">
    <property type="component" value="Unassembled WGS sequence"/>
</dbReference>
<comment type="caution">
    <text evidence="2">The sequence shown here is derived from an EMBL/GenBank/DDBJ whole genome shotgun (WGS) entry which is preliminary data.</text>
</comment>
<accession>A0A9D1TQK6</accession>
<evidence type="ECO:0000313" key="2">
    <source>
        <dbReference type="EMBL" id="HIW00576.1"/>
    </source>
</evidence>
<feature type="compositionally biased region" description="Polar residues" evidence="1">
    <location>
        <begin position="80"/>
        <end position="93"/>
    </location>
</feature>
<feature type="compositionally biased region" description="Low complexity" evidence="1">
    <location>
        <begin position="215"/>
        <end position="242"/>
    </location>
</feature>
<reference evidence="2" key="1">
    <citation type="journal article" date="2021" name="PeerJ">
        <title>Extensive microbial diversity within the chicken gut microbiome revealed by metagenomics and culture.</title>
        <authorList>
            <person name="Gilroy R."/>
            <person name="Ravi A."/>
            <person name="Getino M."/>
            <person name="Pursley I."/>
            <person name="Horton D.L."/>
            <person name="Alikhan N.F."/>
            <person name="Baker D."/>
            <person name="Gharbi K."/>
            <person name="Hall N."/>
            <person name="Watson M."/>
            <person name="Adriaenssens E.M."/>
            <person name="Foster-Nyarko E."/>
            <person name="Jarju S."/>
            <person name="Secka A."/>
            <person name="Antonio M."/>
            <person name="Oren A."/>
            <person name="Chaudhuri R.R."/>
            <person name="La Ragione R."/>
            <person name="Hildebrand F."/>
            <person name="Pallen M.J."/>
        </authorList>
    </citation>
    <scope>NUCLEOTIDE SEQUENCE</scope>
    <source>
        <strain evidence="2">ChiHecec2B26-446</strain>
    </source>
</reference>
<proteinExistence type="predicted"/>
<feature type="compositionally biased region" description="Basic and acidic residues" evidence="1">
    <location>
        <begin position="103"/>
        <end position="114"/>
    </location>
</feature>
<feature type="compositionally biased region" description="Low complexity" evidence="1">
    <location>
        <begin position="16"/>
        <end position="25"/>
    </location>
</feature>
<name>A0A9D1TQK6_9BACT</name>
<feature type="compositionally biased region" description="Polar residues" evidence="1">
    <location>
        <begin position="32"/>
        <end position="44"/>
    </location>
</feature>
<feature type="compositionally biased region" description="Low complexity" evidence="1">
    <location>
        <begin position="159"/>
        <end position="172"/>
    </location>
</feature>
<feature type="region of interest" description="Disordered" evidence="1">
    <location>
        <begin position="14"/>
        <end position="253"/>
    </location>
</feature>
<reference evidence="2" key="2">
    <citation type="submission" date="2021-04" db="EMBL/GenBank/DDBJ databases">
        <authorList>
            <person name="Gilroy R."/>
        </authorList>
    </citation>
    <scope>NUCLEOTIDE SEQUENCE</scope>
    <source>
        <strain evidence="2">ChiHecec2B26-446</strain>
    </source>
</reference>
<protein>
    <submittedName>
        <fullName evidence="2">Uncharacterized protein</fullName>
    </submittedName>
</protein>
<dbReference type="EMBL" id="DXHV01000055">
    <property type="protein sequence ID" value="HIW00576.1"/>
    <property type="molecule type" value="Genomic_DNA"/>
</dbReference>
<evidence type="ECO:0000256" key="1">
    <source>
        <dbReference type="SAM" id="MobiDB-lite"/>
    </source>
</evidence>
<evidence type="ECO:0000313" key="3">
    <source>
        <dbReference type="Proteomes" id="UP000886752"/>
    </source>
</evidence>
<dbReference type="AlphaFoldDB" id="A0A9D1TQK6"/>